<gene>
    <name evidence="2" type="ORF">DFH07DRAFT_777339</name>
</gene>
<dbReference type="Proteomes" id="UP001215280">
    <property type="component" value="Unassembled WGS sequence"/>
</dbReference>
<dbReference type="AlphaFoldDB" id="A0AAD7IK91"/>
<reference evidence="2" key="1">
    <citation type="submission" date="2023-03" db="EMBL/GenBank/DDBJ databases">
        <title>Massive genome expansion in bonnet fungi (Mycena s.s.) driven by repeated elements and novel gene families across ecological guilds.</title>
        <authorList>
            <consortium name="Lawrence Berkeley National Laboratory"/>
            <person name="Harder C.B."/>
            <person name="Miyauchi S."/>
            <person name="Viragh M."/>
            <person name="Kuo A."/>
            <person name="Thoen E."/>
            <person name="Andreopoulos B."/>
            <person name="Lu D."/>
            <person name="Skrede I."/>
            <person name="Drula E."/>
            <person name="Henrissat B."/>
            <person name="Morin E."/>
            <person name="Kohler A."/>
            <person name="Barry K."/>
            <person name="LaButti K."/>
            <person name="Morin E."/>
            <person name="Salamov A."/>
            <person name="Lipzen A."/>
            <person name="Mereny Z."/>
            <person name="Hegedus B."/>
            <person name="Baldrian P."/>
            <person name="Stursova M."/>
            <person name="Weitz H."/>
            <person name="Taylor A."/>
            <person name="Grigoriev I.V."/>
            <person name="Nagy L.G."/>
            <person name="Martin F."/>
            <person name="Kauserud H."/>
        </authorList>
    </citation>
    <scope>NUCLEOTIDE SEQUENCE</scope>
    <source>
        <strain evidence="2">CBHHK188m</strain>
    </source>
</reference>
<accession>A0AAD7IK91</accession>
<organism evidence="2 3">
    <name type="scientific">Mycena maculata</name>
    <dbReference type="NCBI Taxonomy" id="230809"/>
    <lineage>
        <taxon>Eukaryota</taxon>
        <taxon>Fungi</taxon>
        <taxon>Dikarya</taxon>
        <taxon>Basidiomycota</taxon>
        <taxon>Agaricomycotina</taxon>
        <taxon>Agaricomycetes</taxon>
        <taxon>Agaricomycetidae</taxon>
        <taxon>Agaricales</taxon>
        <taxon>Marasmiineae</taxon>
        <taxon>Mycenaceae</taxon>
        <taxon>Mycena</taxon>
    </lineage>
</organism>
<keyword evidence="3" id="KW-1185">Reference proteome</keyword>
<evidence type="ECO:0000256" key="1">
    <source>
        <dbReference type="SAM" id="MobiDB-lite"/>
    </source>
</evidence>
<dbReference type="EMBL" id="JARJLG010000111">
    <property type="protein sequence ID" value="KAJ7743726.1"/>
    <property type="molecule type" value="Genomic_DNA"/>
</dbReference>
<evidence type="ECO:0000313" key="2">
    <source>
        <dbReference type="EMBL" id="KAJ7743726.1"/>
    </source>
</evidence>
<comment type="caution">
    <text evidence="2">The sequence shown here is derived from an EMBL/GenBank/DDBJ whole genome shotgun (WGS) entry which is preliminary data.</text>
</comment>
<sequence length="560" mass="62893">MGQSKFTREQADYIARFLPAILAKSESSSPVELTAYKILIKTKILQSPLFMGNLPTEKEDPVRGTDAAGWDERILKKFANSIGRKTSTPFLEFHPLSGIRLFEKEHKFAIIAEAPKSAEGQLDDQTYETHKIEMWTKLGKEVQDTSELRAAELPQGVETAATKALTKLCSGGQVGHLETLTHWAFRTLDGELKHGVPESTAMQWIKFAHGAIPHKDNPHPVGENSGEVEVVIPRGPCGIPLFLVVDMKRLTSNDLIPILATYLEQLWDHTGPGLRWLETGQDPNLYYDKSHSPPVIIKAPEAMTMMEIFSLAQFFTDTSSVDAFDPFSFNQSGTPVRTVENAAAIMHDIWILKETSVGAVEESSIAARRTPRQPAPRRDVAIPTKGRRPGYDITVFTSDEVQHHIGIVVSQSFDDRPQLLKPSSNALARSDSRLKSFIKNAVLYCEVLKIRGGIYEFLQRIFRIISRAQLSRYFEGRDWISLPTKYIFRCRESNGDRRNIAPVMFQLLYEGPQAAGGREDPESWAEVVRDVEWMMRGILQAEISFASRRLSLSSVCVTHI</sequence>
<feature type="region of interest" description="Disordered" evidence="1">
    <location>
        <begin position="363"/>
        <end position="383"/>
    </location>
</feature>
<proteinExistence type="predicted"/>
<name>A0AAD7IK91_9AGAR</name>
<protein>
    <submittedName>
        <fullName evidence="2">Uncharacterized protein</fullName>
    </submittedName>
</protein>
<evidence type="ECO:0000313" key="3">
    <source>
        <dbReference type="Proteomes" id="UP001215280"/>
    </source>
</evidence>